<dbReference type="PROSITE" id="PS51257">
    <property type="entry name" value="PROKAR_LIPOPROTEIN"/>
    <property type="match status" value="1"/>
</dbReference>
<evidence type="ECO:0000256" key="1">
    <source>
        <dbReference type="SAM" id="SignalP"/>
    </source>
</evidence>
<keyword evidence="4" id="KW-1185">Reference proteome</keyword>
<dbReference type="RefSeq" id="WP_188089410.1">
    <property type="nucleotide sequence ID" value="NZ_JACVFC010000002.1"/>
</dbReference>
<evidence type="ECO:0000259" key="2">
    <source>
        <dbReference type="Pfam" id="PF16356"/>
    </source>
</evidence>
<dbReference type="InterPro" id="IPR013320">
    <property type="entry name" value="ConA-like_dom_sf"/>
</dbReference>
<dbReference type="Proteomes" id="UP000659124">
    <property type="component" value="Unassembled WGS sequence"/>
</dbReference>
<proteinExistence type="predicted"/>
<name>A0ABR7TP84_9BACT</name>
<dbReference type="SUPFAM" id="SSF53649">
    <property type="entry name" value="Alkaline phosphatase-like"/>
    <property type="match status" value="1"/>
</dbReference>
<feature type="chain" id="PRO_5045046570" evidence="1">
    <location>
        <begin position="19"/>
        <end position="574"/>
    </location>
</feature>
<sequence length="574" mass="62789">MKKRILKNIWLLAFVVGAASCNHDFDNRLEPKTGNDSSGLVYRSPKVLYVIVDGARGTSTQTVNPPRLMEMSEHALYTWNAVADTIALPVTAWADMLTGVYKEKHQVTKADFSGNQLAAWPMFFQRLKKDQPALRTTAFCASAAFKDNLVSAADVKESYNDDASVKNAALKELERDSAAVVLAQFGSVDAAGRQYGYDASVPAYSGAILQVDSYIGELVDKLKARPNYGRENWLVIVASNMGGYFAVPPADDDKTVFSDPRLNQFVMIYHPRFAPAYVARPNTSSIPYTGYAVTLQGKDASAINATLPAASATAYNFNDKGDYTVQCKIKILGKGTPQPAFLAKYANTTGAQPGWAFMFQSAGEWRVIVGATGKALAYLVGKNLPLNEWHTLTFKIYTEGAKRYGVVFTDDTKHTPTDLTGYNITNAADLTVGFSPGWISTGSSQTITDIRIYNVALDDATIQQDAKSTVPDFKKAYNINNLIGYWPCTEGIGGVFKDLSPSKKDLKLNGAFKWNSFSDLSAFMRPPLPSNVVQTMPGGIDLPYTIFNWMKAPGYASWGLDGRTRITGFMDVQP</sequence>
<protein>
    <submittedName>
        <fullName evidence="3">DUF4983 domain-containing protein</fullName>
    </submittedName>
</protein>
<dbReference type="InterPro" id="IPR017850">
    <property type="entry name" value="Alkaline_phosphatase_core_sf"/>
</dbReference>
<comment type="caution">
    <text evidence="3">The sequence shown here is derived from an EMBL/GenBank/DDBJ whole genome shotgun (WGS) entry which is preliminary data.</text>
</comment>
<evidence type="ECO:0000313" key="3">
    <source>
        <dbReference type="EMBL" id="MBC9932281.1"/>
    </source>
</evidence>
<reference evidence="3 4" key="1">
    <citation type="submission" date="2020-09" db="EMBL/GenBank/DDBJ databases">
        <title>Genome sequences of type strains of Chitinophaga qingshengii and Chitinophaga varians.</title>
        <authorList>
            <person name="Kittiwongwattana C."/>
        </authorList>
    </citation>
    <scope>NUCLEOTIDE SEQUENCE [LARGE SCALE GENOMIC DNA]</scope>
    <source>
        <strain evidence="3 4">JCM 30026</strain>
    </source>
</reference>
<keyword evidence="1" id="KW-0732">Signal</keyword>
<feature type="domain" description="DUF4983" evidence="2">
    <location>
        <begin position="478"/>
        <end position="566"/>
    </location>
</feature>
<dbReference type="InterPro" id="IPR002591">
    <property type="entry name" value="Phosphodiest/P_Trfase"/>
</dbReference>
<feature type="signal peptide" evidence="1">
    <location>
        <begin position="1"/>
        <end position="18"/>
    </location>
</feature>
<dbReference type="Pfam" id="PF16356">
    <property type="entry name" value="DUF4983"/>
    <property type="match status" value="1"/>
</dbReference>
<dbReference type="InterPro" id="IPR032309">
    <property type="entry name" value="DUF4983"/>
</dbReference>
<dbReference type="Gene3D" id="2.60.120.200">
    <property type="match status" value="1"/>
</dbReference>
<evidence type="ECO:0000313" key="4">
    <source>
        <dbReference type="Proteomes" id="UP000659124"/>
    </source>
</evidence>
<organism evidence="3 4">
    <name type="scientific">Chitinophaga qingshengii</name>
    <dbReference type="NCBI Taxonomy" id="1569794"/>
    <lineage>
        <taxon>Bacteria</taxon>
        <taxon>Pseudomonadati</taxon>
        <taxon>Bacteroidota</taxon>
        <taxon>Chitinophagia</taxon>
        <taxon>Chitinophagales</taxon>
        <taxon>Chitinophagaceae</taxon>
        <taxon>Chitinophaga</taxon>
    </lineage>
</organism>
<dbReference type="Gene3D" id="3.40.720.10">
    <property type="entry name" value="Alkaline Phosphatase, subunit A"/>
    <property type="match status" value="1"/>
</dbReference>
<dbReference type="Pfam" id="PF13385">
    <property type="entry name" value="Laminin_G_3"/>
    <property type="match status" value="1"/>
</dbReference>
<dbReference type="EMBL" id="JACVFC010000002">
    <property type="protein sequence ID" value="MBC9932281.1"/>
    <property type="molecule type" value="Genomic_DNA"/>
</dbReference>
<gene>
    <name evidence="3" type="ORF">ICL07_17985</name>
</gene>
<accession>A0ABR7TP84</accession>
<dbReference type="SUPFAM" id="SSF49899">
    <property type="entry name" value="Concanavalin A-like lectins/glucanases"/>
    <property type="match status" value="1"/>
</dbReference>
<dbReference type="Pfam" id="PF01663">
    <property type="entry name" value="Phosphodiest"/>
    <property type="match status" value="1"/>
</dbReference>